<protein>
    <submittedName>
        <fullName evidence="2">Carboxy-cis,cis-muconate cyclase</fullName>
    </submittedName>
</protein>
<proteinExistence type="inferred from homology"/>
<dbReference type="InterPro" id="IPR050282">
    <property type="entry name" value="Cycloisomerase_2"/>
</dbReference>
<dbReference type="FunFam" id="2.130.10.10:FF:000244">
    <property type="entry name" value="Carboxy-cis,cis-muconate cyclase"/>
    <property type="match status" value="1"/>
</dbReference>
<evidence type="ECO:0000313" key="3">
    <source>
        <dbReference type="Proteomes" id="UP000799441"/>
    </source>
</evidence>
<dbReference type="AlphaFoldDB" id="A0A9P4UU86"/>
<dbReference type="PANTHER" id="PTHR30344:SF4">
    <property type="entry name" value="CYCLASE, PUTATIVE (AFU_ORTHOLOGUE AFUA_6G11580)-RELATED"/>
    <property type="match status" value="1"/>
</dbReference>
<dbReference type="Gene3D" id="2.130.10.10">
    <property type="entry name" value="YVTN repeat-like/Quinoprotein amine dehydrogenase"/>
    <property type="match status" value="1"/>
</dbReference>
<gene>
    <name evidence="2" type="ORF">K431DRAFT_215389</name>
</gene>
<evidence type="ECO:0000256" key="1">
    <source>
        <dbReference type="ARBA" id="ARBA00005564"/>
    </source>
</evidence>
<dbReference type="OrthoDB" id="1715191at2759"/>
<dbReference type="PANTHER" id="PTHR30344">
    <property type="entry name" value="6-PHOSPHOGLUCONOLACTONASE-RELATED"/>
    <property type="match status" value="1"/>
</dbReference>
<dbReference type="Pfam" id="PF10282">
    <property type="entry name" value="Lactonase"/>
    <property type="match status" value="1"/>
</dbReference>
<name>A0A9P4UU86_9PEZI</name>
<dbReference type="GO" id="GO:0017057">
    <property type="term" value="F:6-phosphogluconolactonase activity"/>
    <property type="evidence" value="ECO:0007669"/>
    <property type="project" value="TreeGrafter"/>
</dbReference>
<evidence type="ECO:0000313" key="2">
    <source>
        <dbReference type="EMBL" id="KAF2725536.1"/>
    </source>
</evidence>
<comment type="caution">
    <text evidence="2">The sequence shown here is derived from an EMBL/GenBank/DDBJ whole genome shotgun (WGS) entry which is preliminary data.</text>
</comment>
<dbReference type="InterPro" id="IPR015943">
    <property type="entry name" value="WD40/YVTN_repeat-like_dom_sf"/>
</dbReference>
<dbReference type="SUPFAM" id="SSF75011">
    <property type="entry name" value="3-carboxy-cis,cis-mucoante lactonizing enzyme"/>
    <property type="match status" value="1"/>
</dbReference>
<keyword evidence="3" id="KW-1185">Reference proteome</keyword>
<sequence>MKHHLMIGTWTPPGAIFTVAFDDEARTLELVKRTEIPHDEPISWIAFDHARKTIYGAAMKKWSSFTVTSPTEIAHHSSHPLSGHPKASEARTKTRAIFVLSGKKSPYLVYGNPFYDYAGYGNAFSVDQSGGLKENVQDFEYEDGAAIHGMVFDPTEEYLYSADMWRNKLWCHERDPSNGQLTLVGSVTAPDPHDHPRWVEMHKSGRYLYALMESGNVLREYSIDPSTHLPAYTDRSWPLVPPSLEWQRFHPKEFRSDVVFASCSHRYLFATARSNKPGVLTGYISVFKLGDSGEVERQMCLMPTPTSGGHSNAVAPCPWSDEWVALTDDDAGGVEMWRWDGEFLARVARLDVREPGFGMNAIWYD</sequence>
<comment type="similarity">
    <text evidence="1">Belongs to the cycloisomerase 2 family.</text>
</comment>
<dbReference type="EMBL" id="MU003767">
    <property type="protein sequence ID" value="KAF2725536.1"/>
    <property type="molecule type" value="Genomic_DNA"/>
</dbReference>
<dbReference type="InterPro" id="IPR019405">
    <property type="entry name" value="Lactonase_7-beta_prop"/>
</dbReference>
<dbReference type="Proteomes" id="UP000799441">
    <property type="component" value="Unassembled WGS sequence"/>
</dbReference>
<reference evidence="2" key="1">
    <citation type="journal article" date="2020" name="Stud. Mycol.">
        <title>101 Dothideomycetes genomes: a test case for predicting lifestyles and emergence of pathogens.</title>
        <authorList>
            <person name="Haridas S."/>
            <person name="Albert R."/>
            <person name="Binder M."/>
            <person name="Bloem J."/>
            <person name="Labutti K."/>
            <person name="Salamov A."/>
            <person name="Andreopoulos B."/>
            <person name="Baker S."/>
            <person name="Barry K."/>
            <person name="Bills G."/>
            <person name="Bluhm B."/>
            <person name="Cannon C."/>
            <person name="Castanera R."/>
            <person name="Culley D."/>
            <person name="Daum C."/>
            <person name="Ezra D."/>
            <person name="Gonzalez J."/>
            <person name="Henrissat B."/>
            <person name="Kuo A."/>
            <person name="Liang C."/>
            <person name="Lipzen A."/>
            <person name="Lutzoni F."/>
            <person name="Magnuson J."/>
            <person name="Mondo S."/>
            <person name="Nolan M."/>
            <person name="Ohm R."/>
            <person name="Pangilinan J."/>
            <person name="Park H.-J."/>
            <person name="Ramirez L."/>
            <person name="Alfaro M."/>
            <person name="Sun H."/>
            <person name="Tritt A."/>
            <person name="Yoshinaga Y."/>
            <person name="Zwiers L.-H."/>
            <person name="Turgeon B."/>
            <person name="Goodwin S."/>
            <person name="Spatafora J."/>
            <person name="Crous P."/>
            <person name="Grigoriev I."/>
        </authorList>
    </citation>
    <scope>NUCLEOTIDE SEQUENCE</scope>
    <source>
        <strain evidence="2">CBS 116435</strain>
    </source>
</reference>
<accession>A0A9P4UU86</accession>
<organism evidence="2 3">
    <name type="scientific">Polychaeton citri CBS 116435</name>
    <dbReference type="NCBI Taxonomy" id="1314669"/>
    <lineage>
        <taxon>Eukaryota</taxon>
        <taxon>Fungi</taxon>
        <taxon>Dikarya</taxon>
        <taxon>Ascomycota</taxon>
        <taxon>Pezizomycotina</taxon>
        <taxon>Dothideomycetes</taxon>
        <taxon>Dothideomycetidae</taxon>
        <taxon>Capnodiales</taxon>
        <taxon>Capnodiaceae</taxon>
        <taxon>Polychaeton</taxon>
    </lineage>
</organism>